<evidence type="ECO:0000313" key="3">
    <source>
        <dbReference type="Proteomes" id="UP000650833"/>
    </source>
</evidence>
<dbReference type="Proteomes" id="UP000650833">
    <property type="component" value="Unassembled WGS sequence"/>
</dbReference>
<keyword evidence="3" id="KW-1185">Reference proteome</keyword>
<keyword evidence="1" id="KW-0472">Membrane</keyword>
<organism evidence="2 3">
    <name type="scientific">Mucor plumbeus</name>
    <dbReference type="NCBI Taxonomy" id="97098"/>
    <lineage>
        <taxon>Eukaryota</taxon>
        <taxon>Fungi</taxon>
        <taxon>Fungi incertae sedis</taxon>
        <taxon>Mucoromycota</taxon>
        <taxon>Mucoromycotina</taxon>
        <taxon>Mucoromycetes</taxon>
        <taxon>Mucorales</taxon>
        <taxon>Mucorineae</taxon>
        <taxon>Mucoraceae</taxon>
        <taxon>Mucor</taxon>
    </lineage>
</organism>
<keyword evidence="1" id="KW-0812">Transmembrane</keyword>
<dbReference type="EMBL" id="JAEPRC010000925">
    <property type="protein sequence ID" value="KAG2190655.1"/>
    <property type="molecule type" value="Genomic_DNA"/>
</dbReference>
<evidence type="ECO:0008006" key="4">
    <source>
        <dbReference type="Google" id="ProtNLM"/>
    </source>
</evidence>
<reference evidence="2" key="1">
    <citation type="submission" date="2020-12" db="EMBL/GenBank/DDBJ databases">
        <title>Metabolic potential, ecology and presence of endohyphal bacteria is reflected in genomic diversity of Mucoromycotina.</title>
        <authorList>
            <person name="Muszewska A."/>
            <person name="Okrasinska A."/>
            <person name="Steczkiewicz K."/>
            <person name="Drgas O."/>
            <person name="Orlowska M."/>
            <person name="Perlinska-Lenart U."/>
            <person name="Aleksandrzak-Piekarczyk T."/>
            <person name="Szatraj K."/>
            <person name="Zielenkiewicz U."/>
            <person name="Pilsyk S."/>
            <person name="Malc E."/>
            <person name="Mieczkowski P."/>
            <person name="Kruszewska J.S."/>
            <person name="Biernat P."/>
            <person name="Pawlowska J."/>
        </authorList>
    </citation>
    <scope>NUCLEOTIDE SEQUENCE</scope>
    <source>
        <strain evidence="2">CBS 226.32</strain>
    </source>
</reference>
<dbReference type="InterPro" id="IPR036259">
    <property type="entry name" value="MFS_trans_sf"/>
</dbReference>
<keyword evidence="1" id="KW-1133">Transmembrane helix</keyword>
<proteinExistence type="predicted"/>
<protein>
    <recommendedName>
        <fullName evidence="4">MFS transporter</fullName>
    </recommendedName>
</protein>
<dbReference type="Gene3D" id="1.20.1250.20">
    <property type="entry name" value="MFS general substrate transporter like domains"/>
    <property type="match status" value="1"/>
</dbReference>
<evidence type="ECO:0000256" key="1">
    <source>
        <dbReference type="SAM" id="Phobius"/>
    </source>
</evidence>
<feature type="transmembrane region" description="Helical" evidence="1">
    <location>
        <begin position="52"/>
        <end position="75"/>
    </location>
</feature>
<evidence type="ECO:0000313" key="2">
    <source>
        <dbReference type="EMBL" id="KAG2190655.1"/>
    </source>
</evidence>
<feature type="transmembrane region" description="Helical" evidence="1">
    <location>
        <begin position="87"/>
        <end position="108"/>
    </location>
</feature>
<dbReference type="AlphaFoldDB" id="A0A8H7UPE9"/>
<gene>
    <name evidence="2" type="ORF">INT46_010219</name>
</gene>
<name>A0A8H7UPE9_9FUNG</name>
<dbReference type="SUPFAM" id="SSF103473">
    <property type="entry name" value="MFS general substrate transporter"/>
    <property type="match status" value="1"/>
</dbReference>
<dbReference type="OrthoDB" id="6499973at2759"/>
<sequence>KPLLRSCFSALLVWNFANTYAVLIAFSVLFGLFCGSYFAMMTPITAAIVTPAQYPTAVSMLLMFNIIAIFGISIASAIESSAHAEPYFAYKMFTGVAYLVGGIILVVLKIRLNKGFFTRF</sequence>
<feature type="transmembrane region" description="Helical" evidence="1">
    <location>
        <begin position="20"/>
        <end position="40"/>
    </location>
</feature>
<accession>A0A8H7UPE9</accession>
<feature type="non-terminal residue" evidence="2">
    <location>
        <position position="1"/>
    </location>
</feature>
<comment type="caution">
    <text evidence="2">The sequence shown here is derived from an EMBL/GenBank/DDBJ whole genome shotgun (WGS) entry which is preliminary data.</text>
</comment>